<organism evidence="2 3">
    <name type="scientific">Caldalkalibacillus horti</name>
    <dbReference type="NCBI Taxonomy" id="77523"/>
    <lineage>
        <taxon>Bacteria</taxon>
        <taxon>Bacillati</taxon>
        <taxon>Bacillota</taxon>
        <taxon>Bacilli</taxon>
        <taxon>Bacillales</taxon>
        <taxon>Bacillaceae</taxon>
        <taxon>Caldalkalibacillus</taxon>
    </lineage>
</organism>
<dbReference type="InterPro" id="IPR047705">
    <property type="entry name" value="AimR-like"/>
</dbReference>
<dbReference type="InterPro" id="IPR010982">
    <property type="entry name" value="Lambda_DNA-bd_dom_sf"/>
</dbReference>
<proteinExistence type="predicted"/>
<evidence type="ECO:0000259" key="1">
    <source>
        <dbReference type="PROSITE" id="PS50943"/>
    </source>
</evidence>
<dbReference type="EMBL" id="JAUSTY010000034">
    <property type="protein sequence ID" value="MDQ0168490.1"/>
    <property type="molecule type" value="Genomic_DNA"/>
</dbReference>
<reference evidence="2 3" key="1">
    <citation type="submission" date="2023-07" db="EMBL/GenBank/DDBJ databases">
        <title>Genomic Encyclopedia of Type Strains, Phase IV (KMG-IV): sequencing the most valuable type-strain genomes for metagenomic binning, comparative biology and taxonomic classification.</title>
        <authorList>
            <person name="Goeker M."/>
        </authorList>
    </citation>
    <scope>NUCLEOTIDE SEQUENCE [LARGE SCALE GENOMIC DNA]</scope>
    <source>
        <strain evidence="2 3">DSM 12751</strain>
    </source>
</reference>
<dbReference type="PROSITE" id="PS50943">
    <property type="entry name" value="HTH_CROC1"/>
    <property type="match status" value="1"/>
</dbReference>
<dbReference type="SUPFAM" id="SSF47413">
    <property type="entry name" value="lambda repressor-like DNA-binding domains"/>
    <property type="match status" value="1"/>
</dbReference>
<protein>
    <submittedName>
        <fullName evidence="2">Transcriptional regulator with XRE-family HTH domain</fullName>
    </submittedName>
</protein>
<accession>A0ABT9W5H4</accession>
<dbReference type="Proteomes" id="UP001235840">
    <property type="component" value="Unassembled WGS sequence"/>
</dbReference>
<evidence type="ECO:0000313" key="2">
    <source>
        <dbReference type="EMBL" id="MDQ0168490.1"/>
    </source>
</evidence>
<dbReference type="CDD" id="cd00093">
    <property type="entry name" value="HTH_XRE"/>
    <property type="match status" value="1"/>
</dbReference>
<dbReference type="InterPro" id="IPR001387">
    <property type="entry name" value="Cro/C1-type_HTH"/>
</dbReference>
<dbReference type="NCBIfam" id="NF038310">
    <property type="entry name" value="lysogeny_AimR"/>
    <property type="match status" value="1"/>
</dbReference>
<dbReference type="Pfam" id="PF01381">
    <property type="entry name" value="HTH_3"/>
    <property type="match status" value="1"/>
</dbReference>
<sequence>MLRTHILNQLDRKRIGQRNLAKIAGVSESTISRFLNDRDELNFESILKIVKFLFPEKEKEYIEEYATTQKSMNARYCMEYCMIHRLWHITEGIIATLYDSTNPLDREWARVYELELLRVNKRIEYGELLTELKRYYPKAIEVQILHTFVTAYAYYDMNKHSLLYDLLEGLDQQIEQVKSPFMRDCFNIRLGLLLNRYFLLQNKVEQAREYSYKVINQDVAEHVKGLAYLYLGESYLYEDYETGKAHIEKAYLIFVDTERAENARHAQQSLSFLQSYWKVDREFLLELDSDRAVVEYSHYLLGKDEKVEAKKMLDTIDVENLPDWDKGFFYYSLGLLEKHELAFHYSVKWFKKTENAFHLQLALHELKKMETNEVLLEILNL</sequence>
<comment type="caution">
    <text evidence="2">The sequence shown here is derived from an EMBL/GenBank/DDBJ whole genome shotgun (WGS) entry which is preliminary data.</text>
</comment>
<evidence type="ECO:0000313" key="3">
    <source>
        <dbReference type="Proteomes" id="UP001235840"/>
    </source>
</evidence>
<feature type="domain" description="HTH cro/C1-type" evidence="1">
    <location>
        <begin position="6"/>
        <end position="53"/>
    </location>
</feature>
<dbReference type="Pfam" id="PF22871">
    <property type="entry name" value="AimR"/>
    <property type="match status" value="1"/>
</dbReference>
<gene>
    <name evidence="2" type="ORF">J2S11_004452</name>
</gene>
<keyword evidence="3" id="KW-1185">Reference proteome</keyword>
<dbReference type="Gene3D" id="1.10.260.40">
    <property type="entry name" value="lambda repressor-like DNA-binding domains"/>
    <property type="match status" value="1"/>
</dbReference>
<dbReference type="RefSeq" id="WP_307398256.1">
    <property type="nucleotide sequence ID" value="NZ_BAAADK010000040.1"/>
</dbReference>
<name>A0ABT9W5H4_9BACI</name>